<dbReference type="Pfam" id="PF02811">
    <property type="entry name" value="PHP"/>
    <property type="match status" value="1"/>
</dbReference>
<dbReference type="Proteomes" id="UP000676194">
    <property type="component" value="Chromosome"/>
</dbReference>
<protein>
    <submittedName>
        <fullName evidence="2">PHP domain-containing protein</fullName>
    </submittedName>
</protein>
<gene>
    <name evidence="2" type="ORF">KIH39_17035</name>
</gene>
<dbReference type="PANTHER" id="PTHR42924">
    <property type="entry name" value="EXONUCLEASE"/>
    <property type="match status" value="1"/>
</dbReference>
<reference evidence="2" key="1">
    <citation type="submission" date="2021-05" db="EMBL/GenBank/DDBJ databases">
        <title>Complete genome sequence of the cellulolytic planctomycete Telmatocola sphagniphila SP2T and characterization of the first cellulase from planctomycetes.</title>
        <authorList>
            <person name="Rakitin A.L."/>
            <person name="Beletsky A.V."/>
            <person name="Naumoff D.G."/>
            <person name="Kulichevskaya I.S."/>
            <person name="Mardanov A.V."/>
            <person name="Ravin N.V."/>
            <person name="Dedysh S.N."/>
        </authorList>
    </citation>
    <scope>NUCLEOTIDE SEQUENCE</scope>
    <source>
        <strain evidence="2">SP2T</strain>
    </source>
</reference>
<dbReference type="GO" id="GO:0035312">
    <property type="term" value="F:5'-3' DNA exonuclease activity"/>
    <property type="evidence" value="ECO:0007669"/>
    <property type="project" value="TreeGrafter"/>
</dbReference>
<dbReference type="SMART" id="SM00481">
    <property type="entry name" value="POLIIIAc"/>
    <property type="match status" value="1"/>
</dbReference>
<dbReference type="EMBL" id="CP074694">
    <property type="protein sequence ID" value="QVL30550.1"/>
    <property type="molecule type" value="Genomic_DNA"/>
</dbReference>
<dbReference type="InterPro" id="IPR003141">
    <property type="entry name" value="Pol/His_phosphatase_N"/>
</dbReference>
<feature type="domain" description="Polymerase/histidinol phosphatase N-terminal" evidence="1">
    <location>
        <begin position="21"/>
        <end position="85"/>
    </location>
</feature>
<dbReference type="Gene3D" id="3.20.20.140">
    <property type="entry name" value="Metal-dependent hydrolases"/>
    <property type="match status" value="1"/>
</dbReference>
<name>A0A8E6ETU1_9BACT</name>
<dbReference type="PANTHER" id="PTHR42924:SF3">
    <property type="entry name" value="POLYMERASE_HISTIDINOL PHOSPHATASE N-TERMINAL DOMAIN-CONTAINING PROTEIN"/>
    <property type="match status" value="1"/>
</dbReference>
<dbReference type="AlphaFoldDB" id="A0A8E6ETU1"/>
<organism evidence="2 3">
    <name type="scientific">Telmatocola sphagniphila</name>
    <dbReference type="NCBI Taxonomy" id="1123043"/>
    <lineage>
        <taxon>Bacteria</taxon>
        <taxon>Pseudomonadati</taxon>
        <taxon>Planctomycetota</taxon>
        <taxon>Planctomycetia</taxon>
        <taxon>Gemmatales</taxon>
        <taxon>Gemmataceae</taxon>
    </lineage>
</organism>
<keyword evidence="3" id="KW-1185">Reference proteome</keyword>
<sequence>MKGAPFTQLCRQMASASSSRIDLHTHTTASDGDWAPSLLIQQAIQKKIQVLAITDHDTTYGFELASRIPSVSLTLIPGVEITTRYKDRETHLLAYLFDPLHAELQTLLALLREQRRERLRARLELLKKAGYRMEIENLFEESIRSLGRRHLARHLIQSGQARSSTEAFQKHLKLPSETSLPHVGVPLEQMIDMVHRAGGLTSLAHPPQHLTTEELQDLKFLGLDALECEYPWGKSSRTQQLREVAEQVGLLITGGSDFHGDDKGPRALGQRGISPVDWRHLLSVHQQVSISVK</sequence>
<dbReference type="CDD" id="cd07438">
    <property type="entry name" value="PHP_HisPPase_AMP"/>
    <property type="match status" value="1"/>
</dbReference>
<dbReference type="Gene3D" id="1.10.150.650">
    <property type="match status" value="1"/>
</dbReference>
<evidence type="ECO:0000313" key="3">
    <source>
        <dbReference type="Proteomes" id="UP000676194"/>
    </source>
</evidence>
<accession>A0A8E6ETU1</accession>
<dbReference type="RefSeq" id="WP_213494421.1">
    <property type="nucleotide sequence ID" value="NZ_CP074694.1"/>
</dbReference>
<dbReference type="KEGG" id="tsph:KIH39_17035"/>
<dbReference type="InterPro" id="IPR004013">
    <property type="entry name" value="PHP_dom"/>
</dbReference>
<proteinExistence type="predicted"/>
<evidence type="ECO:0000259" key="1">
    <source>
        <dbReference type="SMART" id="SM00481"/>
    </source>
</evidence>
<evidence type="ECO:0000313" key="2">
    <source>
        <dbReference type="EMBL" id="QVL30550.1"/>
    </source>
</evidence>
<dbReference type="SUPFAM" id="SSF89550">
    <property type="entry name" value="PHP domain-like"/>
    <property type="match status" value="1"/>
</dbReference>
<dbReference type="GO" id="GO:0004534">
    <property type="term" value="F:5'-3' RNA exonuclease activity"/>
    <property type="evidence" value="ECO:0007669"/>
    <property type="project" value="TreeGrafter"/>
</dbReference>
<dbReference type="InterPro" id="IPR016195">
    <property type="entry name" value="Pol/histidinol_Pase-like"/>
</dbReference>
<dbReference type="InterPro" id="IPR052018">
    <property type="entry name" value="PHP_domain"/>
</dbReference>